<feature type="transmembrane region" description="Helical" evidence="7">
    <location>
        <begin position="190"/>
        <end position="213"/>
    </location>
</feature>
<evidence type="ECO:0000256" key="5">
    <source>
        <dbReference type="ARBA" id="ARBA00038359"/>
    </source>
</evidence>
<gene>
    <name evidence="9" type="ORF">LTR97_003964</name>
</gene>
<proteinExistence type="inferred from homology"/>
<evidence type="ECO:0000313" key="10">
    <source>
        <dbReference type="Proteomes" id="UP001310594"/>
    </source>
</evidence>
<feature type="compositionally biased region" description="Low complexity" evidence="6">
    <location>
        <begin position="386"/>
        <end position="395"/>
    </location>
</feature>
<accession>A0AAN7WD88</accession>
<dbReference type="GO" id="GO:0016020">
    <property type="term" value="C:membrane"/>
    <property type="evidence" value="ECO:0007669"/>
    <property type="project" value="UniProtKB-SubCell"/>
</dbReference>
<dbReference type="Proteomes" id="UP001310594">
    <property type="component" value="Unassembled WGS sequence"/>
</dbReference>
<dbReference type="InterPro" id="IPR049326">
    <property type="entry name" value="Rhodopsin_dom_fungi"/>
</dbReference>
<sequence>MRKTDICFIAVRFSLNYIDPPERTWLPAFAGTLFAIATVLLALRIWLRFTRKAGGFGLDDILMLCAWLTGLMYTIMAIISAETYHTGRNNWDILPQHFEPIALLGWLTQISFLVSGACTKIAVLLFYRRLVKDTFDSRWRIAVFAGIGFIATYTVAIVLVVILRCSPVDAAWKHYAPGYNSRYECVDTTAVNFLAGVFAILSDIYAVVLPMLMTRHFELPPRQKWALNILFALGALVVGASAARTYYTYELTQTLNVSRMVYNATACSQFELQLGIICASLPALRVFLRRRRGGGGAVSSANRTTRPDSSVPTRGGRIAVPKVFDDLAEEDKTELASFHHSGPMHERERERDGEGEGEHRNVSPMPTEDSGLDEVDVDMGRPPTSPTGTAGSTKPLVAGPGPLMRVGSPAEYEAHSLEVLREGRTRYSKDKVGSRGG</sequence>
<feature type="transmembrane region" description="Helical" evidence="7">
    <location>
        <begin position="25"/>
        <end position="49"/>
    </location>
</feature>
<evidence type="ECO:0000259" key="8">
    <source>
        <dbReference type="Pfam" id="PF20684"/>
    </source>
</evidence>
<comment type="caution">
    <text evidence="9">The sequence shown here is derived from an EMBL/GenBank/DDBJ whole genome shotgun (WGS) entry which is preliminary data.</text>
</comment>
<reference evidence="9" key="1">
    <citation type="submission" date="2023-08" db="EMBL/GenBank/DDBJ databases">
        <title>Black Yeasts Isolated from many extreme environments.</title>
        <authorList>
            <person name="Coleine C."/>
            <person name="Stajich J.E."/>
            <person name="Selbmann L."/>
        </authorList>
    </citation>
    <scope>NUCLEOTIDE SEQUENCE</scope>
    <source>
        <strain evidence="9">CCFEE 5810</strain>
    </source>
</reference>
<feature type="region of interest" description="Disordered" evidence="6">
    <location>
        <begin position="294"/>
        <end position="316"/>
    </location>
</feature>
<keyword evidence="4 7" id="KW-0472">Membrane</keyword>
<feature type="transmembrane region" description="Helical" evidence="7">
    <location>
        <begin position="139"/>
        <end position="163"/>
    </location>
</feature>
<feature type="domain" description="Rhodopsin" evidence="8">
    <location>
        <begin position="43"/>
        <end position="290"/>
    </location>
</feature>
<evidence type="ECO:0000256" key="1">
    <source>
        <dbReference type="ARBA" id="ARBA00004141"/>
    </source>
</evidence>
<keyword evidence="2 7" id="KW-0812">Transmembrane</keyword>
<feature type="region of interest" description="Disordered" evidence="6">
    <location>
        <begin position="335"/>
        <end position="404"/>
    </location>
</feature>
<evidence type="ECO:0000313" key="9">
    <source>
        <dbReference type="EMBL" id="KAK5703018.1"/>
    </source>
</evidence>
<organism evidence="9 10">
    <name type="scientific">Elasticomyces elasticus</name>
    <dbReference type="NCBI Taxonomy" id="574655"/>
    <lineage>
        <taxon>Eukaryota</taxon>
        <taxon>Fungi</taxon>
        <taxon>Dikarya</taxon>
        <taxon>Ascomycota</taxon>
        <taxon>Pezizomycotina</taxon>
        <taxon>Dothideomycetes</taxon>
        <taxon>Dothideomycetidae</taxon>
        <taxon>Mycosphaerellales</taxon>
        <taxon>Teratosphaeriaceae</taxon>
        <taxon>Elasticomyces</taxon>
    </lineage>
</organism>
<dbReference type="AlphaFoldDB" id="A0AAN7WD88"/>
<dbReference type="PANTHER" id="PTHR33048:SF129">
    <property type="entry name" value="INTEGRAL MEMBRANE PROTEIN-RELATED"/>
    <property type="match status" value="1"/>
</dbReference>
<keyword evidence="3 7" id="KW-1133">Transmembrane helix</keyword>
<feature type="compositionally biased region" description="Polar residues" evidence="6">
    <location>
        <begin position="299"/>
        <end position="312"/>
    </location>
</feature>
<evidence type="ECO:0000256" key="6">
    <source>
        <dbReference type="SAM" id="MobiDB-lite"/>
    </source>
</evidence>
<name>A0AAN7WD88_9PEZI</name>
<dbReference type="Pfam" id="PF20684">
    <property type="entry name" value="Fung_rhodopsin"/>
    <property type="match status" value="1"/>
</dbReference>
<feature type="transmembrane region" description="Helical" evidence="7">
    <location>
        <begin position="61"/>
        <end position="81"/>
    </location>
</feature>
<dbReference type="InterPro" id="IPR052337">
    <property type="entry name" value="SAT4-like"/>
</dbReference>
<evidence type="ECO:0000256" key="3">
    <source>
        <dbReference type="ARBA" id="ARBA00022989"/>
    </source>
</evidence>
<dbReference type="PANTHER" id="PTHR33048">
    <property type="entry name" value="PTH11-LIKE INTEGRAL MEMBRANE PROTEIN (AFU_ORTHOLOGUE AFUA_5G11245)"/>
    <property type="match status" value="1"/>
</dbReference>
<evidence type="ECO:0000256" key="7">
    <source>
        <dbReference type="SAM" id="Phobius"/>
    </source>
</evidence>
<comment type="subcellular location">
    <subcellularLocation>
        <location evidence="1">Membrane</location>
        <topology evidence="1">Multi-pass membrane protein</topology>
    </subcellularLocation>
</comment>
<feature type="transmembrane region" description="Helical" evidence="7">
    <location>
        <begin position="101"/>
        <end position="127"/>
    </location>
</feature>
<dbReference type="EMBL" id="JAVRQU010000005">
    <property type="protein sequence ID" value="KAK5703018.1"/>
    <property type="molecule type" value="Genomic_DNA"/>
</dbReference>
<evidence type="ECO:0000256" key="2">
    <source>
        <dbReference type="ARBA" id="ARBA00022692"/>
    </source>
</evidence>
<protein>
    <recommendedName>
        <fullName evidence="8">Rhodopsin domain-containing protein</fullName>
    </recommendedName>
</protein>
<feature type="compositionally biased region" description="Basic and acidic residues" evidence="6">
    <location>
        <begin position="343"/>
        <end position="361"/>
    </location>
</feature>
<evidence type="ECO:0000256" key="4">
    <source>
        <dbReference type="ARBA" id="ARBA00023136"/>
    </source>
</evidence>
<comment type="similarity">
    <text evidence="5">Belongs to the SAT4 family.</text>
</comment>
<feature type="transmembrane region" description="Helical" evidence="7">
    <location>
        <begin position="225"/>
        <end position="249"/>
    </location>
</feature>